<keyword evidence="2" id="KW-0808">Transferase</keyword>
<dbReference type="PROSITE" id="PS51186">
    <property type="entry name" value="GNAT"/>
    <property type="match status" value="1"/>
</dbReference>
<proteinExistence type="predicted"/>
<keyword evidence="2" id="KW-0012">Acyltransferase</keyword>
<dbReference type="InterPro" id="IPR000182">
    <property type="entry name" value="GNAT_dom"/>
</dbReference>
<organism evidence="2 3">
    <name type="scientific">Levilactobacillus fujinensis</name>
    <dbReference type="NCBI Taxonomy" id="2486024"/>
    <lineage>
        <taxon>Bacteria</taxon>
        <taxon>Bacillati</taxon>
        <taxon>Bacillota</taxon>
        <taxon>Bacilli</taxon>
        <taxon>Lactobacillales</taxon>
        <taxon>Lactobacillaceae</taxon>
        <taxon>Levilactobacillus</taxon>
    </lineage>
</organism>
<gene>
    <name evidence="2" type="ORF">ACFP1C_11210</name>
</gene>
<comment type="caution">
    <text evidence="2">The sequence shown here is derived from an EMBL/GenBank/DDBJ whole genome shotgun (WGS) entry which is preliminary data.</text>
</comment>
<evidence type="ECO:0000313" key="3">
    <source>
        <dbReference type="Proteomes" id="UP001596283"/>
    </source>
</evidence>
<accession>A0ABW1THS0</accession>
<dbReference type="InterPro" id="IPR016181">
    <property type="entry name" value="Acyl_CoA_acyltransferase"/>
</dbReference>
<dbReference type="Gene3D" id="3.40.630.30">
    <property type="match status" value="1"/>
</dbReference>
<evidence type="ECO:0000313" key="2">
    <source>
        <dbReference type="EMBL" id="MFC6261513.1"/>
    </source>
</evidence>
<evidence type="ECO:0000259" key="1">
    <source>
        <dbReference type="PROSITE" id="PS51186"/>
    </source>
</evidence>
<feature type="domain" description="N-acetyltransferase" evidence="1">
    <location>
        <begin position="3"/>
        <end position="160"/>
    </location>
</feature>
<dbReference type="GO" id="GO:0016746">
    <property type="term" value="F:acyltransferase activity"/>
    <property type="evidence" value="ECO:0007669"/>
    <property type="project" value="UniProtKB-KW"/>
</dbReference>
<name>A0ABW1THS0_9LACO</name>
<dbReference type="RefSeq" id="WP_164510574.1">
    <property type="nucleotide sequence ID" value="NZ_RHNX01000032.1"/>
</dbReference>
<dbReference type="Pfam" id="PF00583">
    <property type="entry name" value="Acetyltransf_1"/>
    <property type="match status" value="1"/>
</dbReference>
<dbReference type="EMBL" id="JBHSSI010000066">
    <property type="protein sequence ID" value="MFC6261513.1"/>
    <property type="molecule type" value="Genomic_DNA"/>
</dbReference>
<reference evidence="3" key="1">
    <citation type="journal article" date="2019" name="Int. J. Syst. Evol. Microbiol.">
        <title>The Global Catalogue of Microorganisms (GCM) 10K type strain sequencing project: providing services to taxonomists for standard genome sequencing and annotation.</title>
        <authorList>
            <consortium name="The Broad Institute Genomics Platform"/>
            <consortium name="The Broad Institute Genome Sequencing Center for Infectious Disease"/>
            <person name="Wu L."/>
            <person name="Ma J."/>
        </authorList>
    </citation>
    <scope>NUCLEOTIDE SEQUENCE [LARGE SCALE GENOMIC DNA]</scope>
    <source>
        <strain evidence="3">CCM 8908</strain>
    </source>
</reference>
<dbReference type="EC" id="2.3.1.-" evidence="2"/>
<protein>
    <submittedName>
        <fullName evidence="2">GNAT family N-acetyltransferase</fullName>
        <ecNumber evidence="2">2.3.1.-</ecNumber>
    </submittedName>
</protein>
<dbReference type="Proteomes" id="UP001596283">
    <property type="component" value="Unassembled WGS sequence"/>
</dbReference>
<sequence length="162" mass="18452">MTCLLSPVTSSEQPQLQALYIEIKPYFMTIEGRNPLSPFDDIATKIPGIPVEKTHCLSIHTNDQVVGYIWVFEETPTNLYILHLSIGRQFRRHHLGQTAITALVTRYPQMTTFTLMASTKNYSGLKFWLALGFSDLLYVEAPDENAVTSTVELELRKHLRPL</sequence>
<keyword evidence="3" id="KW-1185">Reference proteome</keyword>
<dbReference type="SUPFAM" id="SSF55729">
    <property type="entry name" value="Acyl-CoA N-acyltransferases (Nat)"/>
    <property type="match status" value="1"/>
</dbReference>